<evidence type="ECO:0000256" key="3">
    <source>
        <dbReference type="ARBA" id="ARBA00023163"/>
    </source>
</evidence>
<evidence type="ECO:0000259" key="4">
    <source>
        <dbReference type="PROSITE" id="PS50932"/>
    </source>
</evidence>
<sequence length="335" mass="35709">MAGAGQPTIDEVARLAGVSRGTASRVINGGAHVSPAAHEKVLKAIEELQYVPSRAARSLVTQRNDAVALAISDANPRLFTEHPFFSEVIVGIDTVLAESDLELMLVLGASVRERNRLRRQLSSRRVDGIMLLSLHGEDPLYELAEQADVPVVYGGKPLGVEPPHYVDADNRGGARQAVEHLVTTGRQRIATVTGPMDMDVGVARYHGFRDALGSAGLPAHRVANADFTAASAVRAMADLLDRFPDLDAVFVAADSMAAAALGVLHERGRRIPQDVAVVGFDDRATALTTHPPLTTVHQPVQALGAEMAKMLLSLMAGRPATSLILPTRLVIRQST</sequence>
<proteinExistence type="predicted"/>
<dbReference type="InterPro" id="IPR000843">
    <property type="entry name" value="HTH_LacI"/>
</dbReference>
<keyword evidence="3" id="KW-0804">Transcription</keyword>
<organism evidence="5 6">
    <name type="scientific">Fodinicola feengrottensis</name>
    <dbReference type="NCBI Taxonomy" id="435914"/>
    <lineage>
        <taxon>Bacteria</taxon>
        <taxon>Bacillati</taxon>
        <taxon>Actinomycetota</taxon>
        <taxon>Actinomycetes</taxon>
        <taxon>Mycobacteriales</taxon>
        <taxon>Fodinicola</taxon>
    </lineage>
</organism>
<dbReference type="InterPro" id="IPR046335">
    <property type="entry name" value="LacI/GalR-like_sensor"/>
</dbReference>
<keyword evidence="6" id="KW-1185">Reference proteome</keyword>
<dbReference type="RefSeq" id="WP_344313027.1">
    <property type="nucleotide sequence ID" value="NZ_BAAANY010000020.1"/>
</dbReference>
<dbReference type="Pfam" id="PF13377">
    <property type="entry name" value="Peripla_BP_3"/>
    <property type="match status" value="1"/>
</dbReference>
<keyword evidence="2 5" id="KW-0238">DNA-binding</keyword>
<dbReference type="CDD" id="cd01392">
    <property type="entry name" value="HTH_LacI"/>
    <property type="match status" value="1"/>
</dbReference>
<dbReference type="Gene3D" id="3.40.50.2300">
    <property type="match status" value="2"/>
</dbReference>
<dbReference type="InterPro" id="IPR010982">
    <property type="entry name" value="Lambda_DNA-bd_dom_sf"/>
</dbReference>
<gene>
    <name evidence="5" type="ORF">GCM10009765_51250</name>
</gene>
<evidence type="ECO:0000313" key="6">
    <source>
        <dbReference type="Proteomes" id="UP001500618"/>
    </source>
</evidence>
<feature type="domain" description="HTH lacI-type" evidence="4">
    <location>
        <begin position="7"/>
        <end position="61"/>
    </location>
</feature>
<dbReference type="SUPFAM" id="SSF53822">
    <property type="entry name" value="Periplasmic binding protein-like I"/>
    <property type="match status" value="1"/>
</dbReference>
<dbReference type="PROSITE" id="PS50932">
    <property type="entry name" value="HTH_LACI_2"/>
    <property type="match status" value="1"/>
</dbReference>
<dbReference type="Gene3D" id="1.10.260.40">
    <property type="entry name" value="lambda repressor-like DNA-binding domains"/>
    <property type="match status" value="1"/>
</dbReference>
<accession>A0ABN2HYZ6</accession>
<dbReference type="PANTHER" id="PTHR30146">
    <property type="entry name" value="LACI-RELATED TRANSCRIPTIONAL REPRESSOR"/>
    <property type="match status" value="1"/>
</dbReference>
<dbReference type="PANTHER" id="PTHR30146:SF109">
    <property type="entry name" value="HTH-TYPE TRANSCRIPTIONAL REGULATOR GALS"/>
    <property type="match status" value="1"/>
</dbReference>
<dbReference type="PROSITE" id="PS00356">
    <property type="entry name" value="HTH_LACI_1"/>
    <property type="match status" value="1"/>
</dbReference>
<reference evidence="5 6" key="1">
    <citation type="journal article" date="2019" name="Int. J. Syst. Evol. Microbiol.">
        <title>The Global Catalogue of Microorganisms (GCM) 10K type strain sequencing project: providing services to taxonomists for standard genome sequencing and annotation.</title>
        <authorList>
            <consortium name="The Broad Institute Genomics Platform"/>
            <consortium name="The Broad Institute Genome Sequencing Center for Infectious Disease"/>
            <person name="Wu L."/>
            <person name="Ma J."/>
        </authorList>
    </citation>
    <scope>NUCLEOTIDE SEQUENCE [LARGE SCALE GENOMIC DNA]</scope>
    <source>
        <strain evidence="5 6">JCM 14718</strain>
    </source>
</reference>
<dbReference type="CDD" id="cd06267">
    <property type="entry name" value="PBP1_LacI_sugar_binding-like"/>
    <property type="match status" value="1"/>
</dbReference>
<keyword evidence="1" id="KW-0805">Transcription regulation</keyword>
<name>A0ABN2HYZ6_9ACTN</name>
<dbReference type="InterPro" id="IPR028082">
    <property type="entry name" value="Peripla_BP_I"/>
</dbReference>
<evidence type="ECO:0000313" key="5">
    <source>
        <dbReference type="EMBL" id="GAA1695789.1"/>
    </source>
</evidence>
<dbReference type="EMBL" id="BAAANY010000020">
    <property type="protein sequence ID" value="GAA1695789.1"/>
    <property type="molecule type" value="Genomic_DNA"/>
</dbReference>
<dbReference type="GO" id="GO:0003677">
    <property type="term" value="F:DNA binding"/>
    <property type="evidence" value="ECO:0007669"/>
    <property type="project" value="UniProtKB-KW"/>
</dbReference>
<dbReference type="SUPFAM" id="SSF47413">
    <property type="entry name" value="lambda repressor-like DNA-binding domains"/>
    <property type="match status" value="1"/>
</dbReference>
<comment type="caution">
    <text evidence="5">The sequence shown here is derived from an EMBL/GenBank/DDBJ whole genome shotgun (WGS) entry which is preliminary data.</text>
</comment>
<dbReference type="Proteomes" id="UP001500618">
    <property type="component" value="Unassembled WGS sequence"/>
</dbReference>
<dbReference type="Pfam" id="PF00356">
    <property type="entry name" value="LacI"/>
    <property type="match status" value="1"/>
</dbReference>
<protein>
    <submittedName>
        <fullName evidence="5">LacI family DNA-binding transcriptional regulator</fullName>
    </submittedName>
</protein>
<evidence type="ECO:0000256" key="2">
    <source>
        <dbReference type="ARBA" id="ARBA00023125"/>
    </source>
</evidence>
<evidence type="ECO:0000256" key="1">
    <source>
        <dbReference type="ARBA" id="ARBA00023015"/>
    </source>
</evidence>
<dbReference type="SMART" id="SM00354">
    <property type="entry name" value="HTH_LACI"/>
    <property type="match status" value="1"/>
</dbReference>